<organism evidence="4 5">
    <name type="scientific">Microtus ochrogaster</name>
    <name type="common">Prairie vole</name>
    <dbReference type="NCBI Taxonomy" id="79684"/>
    <lineage>
        <taxon>Eukaryota</taxon>
        <taxon>Metazoa</taxon>
        <taxon>Chordata</taxon>
        <taxon>Craniata</taxon>
        <taxon>Vertebrata</taxon>
        <taxon>Euteleostomi</taxon>
        <taxon>Mammalia</taxon>
        <taxon>Eutheria</taxon>
        <taxon>Euarchontoglires</taxon>
        <taxon>Glires</taxon>
        <taxon>Rodentia</taxon>
        <taxon>Myomorpha</taxon>
        <taxon>Muroidea</taxon>
        <taxon>Cricetidae</taxon>
        <taxon>Arvicolinae</taxon>
        <taxon>Microtus</taxon>
    </lineage>
</organism>
<proteinExistence type="predicted"/>
<dbReference type="SMART" id="SM00320">
    <property type="entry name" value="WD40"/>
    <property type="match status" value="2"/>
</dbReference>
<evidence type="ECO:0000256" key="1">
    <source>
        <dbReference type="ARBA" id="ARBA00022574"/>
    </source>
</evidence>
<dbReference type="SUPFAM" id="SSF50978">
    <property type="entry name" value="WD40 repeat-like"/>
    <property type="match status" value="1"/>
</dbReference>
<dbReference type="GO" id="GO:1990234">
    <property type="term" value="C:transferase complex"/>
    <property type="evidence" value="ECO:0007669"/>
    <property type="project" value="UniProtKB-ARBA"/>
</dbReference>
<dbReference type="PANTHER" id="PTHR22847:SF637">
    <property type="entry name" value="WD REPEAT DOMAIN 5B"/>
    <property type="match status" value="1"/>
</dbReference>
<dbReference type="PANTHER" id="PTHR22847">
    <property type="entry name" value="WD40 REPEAT PROTEIN"/>
    <property type="match status" value="1"/>
</dbReference>
<dbReference type="Proteomes" id="UP000710432">
    <property type="component" value="Unassembled WGS sequence"/>
</dbReference>
<name>A0A8J6GW21_MICOH</name>
<evidence type="ECO:0000256" key="2">
    <source>
        <dbReference type="ARBA" id="ARBA00022737"/>
    </source>
</evidence>
<reference evidence="4" key="1">
    <citation type="submission" date="2020-03" db="EMBL/GenBank/DDBJ databases">
        <title>Studies in the Genomics of Life Span.</title>
        <authorList>
            <person name="Glass D."/>
        </authorList>
    </citation>
    <scope>NUCLEOTIDE SEQUENCE</scope>
    <source>
        <strain evidence="4">LTLLF</strain>
        <tissue evidence="4">Muscle</tissue>
    </source>
</reference>
<dbReference type="InterPro" id="IPR015943">
    <property type="entry name" value="WD40/YVTN_repeat-like_dom_sf"/>
</dbReference>
<sequence>MGKKPSQSQLIWLSEMNHNTSSDISNTAFSCVCKSPGRVLAQASANGVIHLLDLKSGQIHKLVGHESEVHTVVFSHDGENLYSGGSDGTVRLWF</sequence>
<dbReference type="Pfam" id="PF00400">
    <property type="entry name" value="WD40"/>
    <property type="match status" value="1"/>
</dbReference>
<dbReference type="PROSITE" id="PS50082">
    <property type="entry name" value="WD_REPEATS_2"/>
    <property type="match status" value="1"/>
</dbReference>
<dbReference type="FunFam" id="2.130.10.10:FF:001941">
    <property type="entry name" value="Uncharacterized protein"/>
    <property type="match status" value="1"/>
</dbReference>
<keyword evidence="1 3" id="KW-0853">WD repeat</keyword>
<keyword evidence="2" id="KW-0677">Repeat</keyword>
<dbReference type="AlphaFoldDB" id="A0A8J6GW21"/>
<dbReference type="InterPro" id="IPR001680">
    <property type="entry name" value="WD40_rpt"/>
</dbReference>
<dbReference type="Gene3D" id="2.130.10.10">
    <property type="entry name" value="YVTN repeat-like/Quinoprotein amine dehydrogenase"/>
    <property type="match status" value="1"/>
</dbReference>
<accession>A0A8J6GW21</accession>
<protein>
    <submittedName>
        <fullName evidence="4">Sperm-associated antigen 16 protein</fullName>
    </submittedName>
</protein>
<feature type="repeat" description="WD" evidence="3">
    <location>
        <begin position="62"/>
        <end position="94"/>
    </location>
</feature>
<comment type="caution">
    <text evidence="4">The sequence shown here is derived from an EMBL/GenBank/DDBJ whole genome shotgun (WGS) entry which is preliminary data.</text>
</comment>
<dbReference type="InterPro" id="IPR036322">
    <property type="entry name" value="WD40_repeat_dom_sf"/>
</dbReference>
<dbReference type="EMBL" id="JAATJU010019068">
    <property type="protein sequence ID" value="KAH0516828.1"/>
    <property type="molecule type" value="Genomic_DNA"/>
</dbReference>
<gene>
    <name evidence="4" type="ORF">LTLLF_124190</name>
</gene>
<evidence type="ECO:0000313" key="5">
    <source>
        <dbReference type="Proteomes" id="UP000710432"/>
    </source>
</evidence>
<evidence type="ECO:0000256" key="3">
    <source>
        <dbReference type="PROSITE-ProRule" id="PRU00221"/>
    </source>
</evidence>
<evidence type="ECO:0000313" key="4">
    <source>
        <dbReference type="EMBL" id="KAH0516828.1"/>
    </source>
</evidence>
<dbReference type="PROSITE" id="PS50294">
    <property type="entry name" value="WD_REPEATS_REGION"/>
    <property type="match status" value="1"/>
</dbReference>